<dbReference type="EMBL" id="CYXO01000003">
    <property type="protein sequence ID" value="CUM81577.1"/>
    <property type="molecule type" value="Genomic_DNA"/>
</dbReference>
<organism evidence="2 3">
    <name type="scientific">Dorea longicatena</name>
    <dbReference type="NCBI Taxonomy" id="88431"/>
    <lineage>
        <taxon>Bacteria</taxon>
        <taxon>Bacillati</taxon>
        <taxon>Bacillota</taxon>
        <taxon>Clostridia</taxon>
        <taxon>Lachnospirales</taxon>
        <taxon>Lachnospiraceae</taxon>
        <taxon>Dorea</taxon>
    </lineage>
</organism>
<feature type="transmembrane region" description="Helical" evidence="1">
    <location>
        <begin position="178"/>
        <end position="196"/>
    </location>
</feature>
<dbReference type="RefSeq" id="WP_055213667.1">
    <property type="nucleotide sequence ID" value="NZ_CYXO01000003.1"/>
</dbReference>
<evidence type="ECO:0000256" key="1">
    <source>
        <dbReference type="SAM" id="Phobius"/>
    </source>
</evidence>
<reference evidence="2 3" key="1">
    <citation type="submission" date="2015-09" db="EMBL/GenBank/DDBJ databases">
        <authorList>
            <consortium name="Pathogen Informatics"/>
        </authorList>
    </citation>
    <scope>NUCLEOTIDE SEQUENCE [LARGE SCALE GENOMIC DNA]</scope>
    <source>
        <strain evidence="2 3">2789STDY5834961</strain>
    </source>
</reference>
<dbReference type="Proteomes" id="UP000095597">
    <property type="component" value="Unassembled WGS sequence"/>
</dbReference>
<sequence>MKQKIKTIAWAIIIVVIAFIYAHIAKAHNVYNLDIDPSEYRATGILTETGVTQEFVSQEEHLDAVKVKTTIFTNCENVKLNYSIVDAESQKVLAEGKKSCKKVKNSKFFELDFKRITNCKNKKLELKIYSEGQTIDTGVGFSYEPTNENGTKLTVNGQDTEGTLVVKTITHRFDVETFVMFIAFILYIIVFLKILYKLFK</sequence>
<protein>
    <submittedName>
        <fullName evidence="2">Uncharacterized protein</fullName>
    </submittedName>
</protein>
<dbReference type="AlphaFoldDB" id="A0A173RV32"/>
<dbReference type="OrthoDB" id="2051050at2"/>
<keyword evidence="1" id="KW-1133">Transmembrane helix</keyword>
<name>A0A173RV32_9FIRM</name>
<keyword evidence="1" id="KW-0472">Membrane</keyword>
<evidence type="ECO:0000313" key="2">
    <source>
        <dbReference type="EMBL" id="CUM81577.1"/>
    </source>
</evidence>
<feature type="transmembrane region" description="Helical" evidence="1">
    <location>
        <begin position="7"/>
        <end position="24"/>
    </location>
</feature>
<proteinExistence type="predicted"/>
<gene>
    <name evidence="2" type="ORF">ERS852573_00659</name>
</gene>
<accession>A0A173RV32</accession>
<keyword evidence="1" id="KW-0812">Transmembrane</keyword>
<evidence type="ECO:0000313" key="3">
    <source>
        <dbReference type="Proteomes" id="UP000095597"/>
    </source>
</evidence>